<dbReference type="RefSeq" id="WP_166150998.1">
    <property type="nucleotide sequence ID" value="NZ_JAAOIW010000005.1"/>
</dbReference>
<evidence type="ECO:0000313" key="1">
    <source>
        <dbReference type="EMBL" id="NHN31193.1"/>
    </source>
</evidence>
<gene>
    <name evidence="1" type="ORF">G9U52_15240</name>
</gene>
<name>A0ABX0J5F0_9BACL</name>
<protein>
    <recommendedName>
        <fullName evidence="3">Tail assembly chaperone</fullName>
    </recommendedName>
</protein>
<reference evidence="1" key="1">
    <citation type="submission" date="2020-03" db="EMBL/GenBank/DDBJ databases">
        <title>Draft sequencing of Paenibacilllus sp. S3N08.</title>
        <authorList>
            <person name="Kim D.-U."/>
        </authorList>
    </citation>
    <scope>NUCLEOTIDE SEQUENCE</scope>
    <source>
        <strain evidence="1">S3N08</strain>
    </source>
</reference>
<keyword evidence="2" id="KW-1185">Reference proteome</keyword>
<comment type="caution">
    <text evidence="1">The sequence shown here is derived from an EMBL/GenBank/DDBJ whole genome shotgun (WGS) entry which is preliminary data.</text>
</comment>
<evidence type="ECO:0008006" key="3">
    <source>
        <dbReference type="Google" id="ProtNLM"/>
    </source>
</evidence>
<sequence>MTTKLNVSLTQSFRLTSDGERSLIVQERHMVDPAKAPGFSARLAADPTLSTEPHEDWRNIGYYGMTAAGLNAALQDVVLRQAVIDSGSDTMKTVQSLGELAQIIRGHSERLREAVEGIVLKSDEKAAV</sequence>
<accession>A0ABX0J5F0</accession>
<proteinExistence type="predicted"/>
<evidence type="ECO:0000313" key="2">
    <source>
        <dbReference type="Proteomes" id="UP001165962"/>
    </source>
</evidence>
<organism evidence="1 2">
    <name type="scientific">Paenibacillus agricola</name>
    <dbReference type="NCBI Taxonomy" id="2716264"/>
    <lineage>
        <taxon>Bacteria</taxon>
        <taxon>Bacillati</taxon>
        <taxon>Bacillota</taxon>
        <taxon>Bacilli</taxon>
        <taxon>Bacillales</taxon>
        <taxon>Paenibacillaceae</taxon>
        <taxon>Paenibacillus</taxon>
    </lineage>
</organism>
<dbReference type="EMBL" id="JAAOIW010000005">
    <property type="protein sequence ID" value="NHN31193.1"/>
    <property type="molecule type" value="Genomic_DNA"/>
</dbReference>
<dbReference type="Proteomes" id="UP001165962">
    <property type="component" value="Unassembled WGS sequence"/>
</dbReference>